<evidence type="ECO:0000313" key="1">
    <source>
        <dbReference type="EMBL" id="KAI4566895.1"/>
    </source>
</evidence>
<dbReference type="EMBL" id="CM043043">
    <property type="protein sequence ID" value="KAI4566895.1"/>
    <property type="molecule type" value="Genomic_DNA"/>
</dbReference>
<dbReference type="Proteomes" id="UP001057279">
    <property type="component" value="Linkage Group LG18"/>
</dbReference>
<reference evidence="1" key="1">
    <citation type="submission" date="2022-03" db="EMBL/GenBank/DDBJ databases">
        <title>Genomic analyses of argali, domestic sheep and their hybrids provide insights into chromosomal evolution, heterosis and genetic basis of agronomic traits.</title>
        <authorList>
            <person name="Li M."/>
        </authorList>
    </citation>
    <scope>NUCLEOTIDE SEQUENCE</scope>
    <source>
        <strain evidence="1">F1 hybrid</strain>
    </source>
</reference>
<evidence type="ECO:0000313" key="2">
    <source>
        <dbReference type="Proteomes" id="UP001057279"/>
    </source>
</evidence>
<protein>
    <submittedName>
        <fullName evidence="1">Uncharacterized protein</fullName>
    </submittedName>
</protein>
<keyword evidence="2" id="KW-1185">Reference proteome</keyword>
<accession>A0ACB9UFK1</accession>
<name>A0ACB9UFK1_9CETA</name>
<organism evidence="1 2">
    <name type="scientific">Ovis ammon polii x Ovis aries</name>
    <dbReference type="NCBI Taxonomy" id="2918886"/>
    <lineage>
        <taxon>Eukaryota</taxon>
        <taxon>Metazoa</taxon>
        <taxon>Chordata</taxon>
        <taxon>Craniata</taxon>
        <taxon>Vertebrata</taxon>
        <taxon>Euteleostomi</taxon>
        <taxon>Mammalia</taxon>
        <taxon>Eutheria</taxon>
        <taxon>Laurasiatheria</taxon>
        <taxon>Artiodactyla</taxon>
        <taxon>Ruminantia</taxon>
        <taxon>Pecora</taxon>
        <taxon>Bovidae</taxon>
        <taxon>Caprinae</taxon>
        <taxon>Ovis</taxon>
    </lineage>
</organism>
<proteinExistence type="predicted"/>
<sequence length="334" mass="35985">MQREEAVGGPEGGNTTGAEEPKLKPGVSAAGSEDVQEEAGNYGTNKFESGSPKRVYDGADYSYITPGVTNSLGGFTLLMRPPSCVLFHWEAIPRFATMACKPASPISDALCDPGQAELTALTLCPFDSSEEPPVCRRTPEIGMLHEAWRLERHLIGSSQKHRGHPKVVLCMIDLCENCAGVGEAGERSGLKIHQQLFLPLVPAAWLKTRGGDQPGAEPRVTGVQPYRGDRGSPFCVFSAARCPHCPCLDAPTQLLSLTSRWEVTDTVKTRECGFCGKGEKRAGLERKVMMLGGIPGFWFVSVVEGDRGAICCNGEGQTQRKAYTFGPVKPEEDA</sequence>
<comment type="caution">
    <text evidence="1">The sequence shown here is derived from an EMBL/GenBank/DDBJ whole genome shotgun (WGS) entry which is preliminary data.</text>
</comment>
<gene>
    <name evidence="1" type="ORF">MJG53_015572</name>
</gene>